<name>A0A6J5MTM3_9CAUD</name>
<reference evidence="2" key="1">
    <citation type="submission" date="2020-04" db="EMBL/GenBank/DDBJ databases">
        <authorList>
            <person name="Chiriac C."/>
            <person name="Salcher M."/>
            <person name="Ghai R."/>
            <person name="Kavagutti S V."/>
        </authorList>
    </citation>
    <scope>NUCLEOTIDE SEQUENCE</scope>
</reference>
<feature type="transmembrane region" description="Helical" evidence="1">
    <location>
        <begin position="6"/>
        <end position="31"/>
    </location>
</feature>
<keyword evidence="1" id="KW-1133">Transmembrane helix</keyword>
<proteinExistence type="predicted"/>
<keyword evidence="1" id="KW-0472">Membrane</keyword>
<dbReference type="EMBL" id="LR796482">
    <property type="protein sequence ID" value="CAB4146939.1"/>
    <property type="molecule type" value="Genomic_DNA"/>
</dbReference>
<keyword evidence="1" id="KW-0812">Transmembrane</keyword>
<gene>
    <name evidence="2" type="ORF">UFOVP515_3</name>
</gene>
<accession>A0A6J5MTM3</accession>
<organism evidence="2">
    <name type="scientific">uncultured Caudovirales phage</name>
    <dbReference type="NCBI Taxonomy" id="2100421"/>
    <lineage>
        <taxon>Viruses</taxon>
        <taxon>Duplodnaviria</taxon>
        <taxon>Heunggongvirae</taxon>
        <taxon>Uroviricota</taxon>
        <taxon>Caudoviricetes</taxon>
        <taxon>Peduoviridae</taxon>
        <taxon>Maltschvirus</taxon>
        <taxon>Maltschvirus maltsch</taxon>
    </lineage>
</organism>
<evidence type="ECO:0000313" key="2">
    <source>
        <dbReference type="EMBL" id="CAB4146939.1"/>
    </source>
</evidence>
<evidence type="ECO:0000256" key="1">
    <source>
        <dbReference type="SAM" id="Phobius"/>
    </source>
</evidence>
<protein>
    <submittedName>
        <fullName evidence="2">Uncharacterized protein</fullName>
    </submittedName>
</protein>
<sequence>MIENILTIIVLLVMGALIGLAVIFAVLYFGLDDK</sequence>